<evidence type="ECO:0000256" key="4">
    <source>
        <dbReference type="ARBA" id="ARBA00023136"/>
    </source>
</evidence>
<feature type="domain" description="Major facilitator superfamily (MFS) profile" evidence="6">
    <location>
        <begin position="1"/>
        <end position="332"/>
    </location>
</feature>
<feature type="transmembrane region" description="Helical" evidence="5">
    <location>
        <begin position="260"/>
        <end position="285"/>
    </location>
</feature>
<dbReference type="Proteomes" id="UP000095285">
    <property type="component" value="Unassembled WGS sequence"/>
</dbReference>
<accession>A0A1I7VPU9</accession>
<feature type="transmembrane region" description="Helical" evidence="5">
    <location>
        <begin position="12"/>
        <end position="31"/>
    </location>
</feature>
<feature type="transmembrane region" description="Helical" evidence="5">
    <location>
        <begin position="306"/>
        <end position="330"/>
    </location>
</feature>
<dbReference type="Pfam" id="PF07690">
    <property type="entry name" value="MFS_1"/>
    <property type="match status" value="1"/>
</dbReference>
<dbReference type="GO" id="GO:0006820">
    <property type="term" value="P:monoatomic anion transport"/>
    <property type="evidence" value="ECO:0007669"/>
    <property type="project" value="TreeGrafter"/>
</dbReference>
<proteinExistence type="predicted"/>
<comment type="subcellular location">
    <subcellularLocation>
        <location evidence="1">Membrane</location>
        <topology evidence="1">Multi-pass membrane protein</topology>
    </subcellularLocation>
</comment>
<dbReference type="GO" id="GO:0022857">
    <property type="term" value="F:transmembrane transporter activity"/>
    <property type="evidence" value="ECO:0007669"/>
    <property type="project" value="InterPro"/>
</dbReference>
<dbReference type="AlphaFoldDB" id="A0A1I7VPU9"/>
<dbReference type="eggNOG" id="KOG2532">
    <property type="taxonomic scope" value="Eukaryota"/>
</dbReference>
<keyword evidence="4 5" id="KW-0472">Membrane</keyword>
<dbReference type="WBParaSite" id="EN70_4900">
    <property type="protein sequence ID" value="EN70_4900"/>
    <property type="gene ID" value="EN70_4900"/>
</dbReference>
<evidence type="ECO:0000256" key="1">
    <source>
        <dbReference type="ARBA" id="ARBA00004141"/>
    </source>
</evidence>
<evidence type="ECO:0000256" key="5">
    <source>
        <dbReference type="SAM" id="Phobius"/>
    </source>
</evidence>
<feature type="transmembrane region" description="Helical" evidence="5">
    <location>
        <begin position="103"/>
        <end position="121"/>
    </location>
</feature>
<sequence length="332" mass="37207">MSASFCSNSMRINLGMAIVCMINSTAFLPNANSTASNLLRKVDKEFLTCSDTNNAKLLKGYEGTILWTSRQQSILFSANHYGGLLSTLPGGILADYFNPKLNLLIAIADMAFFTFLIPVLAKWSFYATFMARLVIGFGEAFILSSMASISARWFPPTERSTAAAVYTSGNQIALSLIYWIGAELCLVKFLDGWPLIFYLLGSISVLWMILWIPFGSSSPNENRWISNAEQEYLKRFFKNPQQKLSGNSIPWESIIRSMPVIANTVTIIFLNGLYMTMPFIAQLIMKNVMGILSDHLKKRKLLKPTIACKIFQVTGITSSFLIHSFTYVFYLT</sequence>
<reference evidence="7" key="1">
    <citation type="submission" date="2012-04" db="EMBL/GenBank/DDBJ databases">
        <title>The Genome Sequence of Loa loa.</title>
        <authorList>
            <consortium name="The Broad Institute Genome Sequencing Platform"/>
            <consortium name="Broad Institute Genome Sequencing Center for Infectious Disease"/>
            <person name="Nutman T.B."/>
            <person name="Fink D.L."/>
            <person name="Russ C."/>
            <person name="Young S."/>
            <person name="Zeng Q."/>
            <person name="Gargeya S."/>
            <person name="Alvarado L."/>
            <person name="Berlin A."/>
            <person name="Chapman S.B."/>
            <person name="Chen Z."/>
            <person name="Freedman E."/>
            <person name="Gellesch M."/>
            <person name="Goldberg J."/>
            <person name="Griggs A."/>
            <person name="Gujja S."/>
            <person name="Heilman E.R."/>
            <person name="Heiman D."/>
            <person name="Howarth C."/>
            <person name="Mehta T."/>
            <person name="Neiman D."/>
            <person name="Pearson M."/>
            <person name="Roberts A."/>
            <person name="Saif S."/>
            <person name="Shea T."/>
            <person name="Shenoy N."/>
            <person name="Sisk P."/>
            <person name="Stolte C."/>
            <person name="Sykes S."/>
            <person name="White J."/>
            <person name="Yandava C."/>
            <person name="Haas B."/>
            <person name="Henn M.R."/>
            <person name="Nusbaum C."/>
            <person name="Birren B."/>
        </authorList>
    </citation>
    <scope>NUCLEOTIDE SEQUENCE [LARGE SCALE GENOMIC DNA]</scope>
</reference>
<protein>
    <submittedName>
        <fullName evidence="8">MFS domain-containing protein</fullName>
    </submittedName>
</protein>
<name>A0A1I7VPU9_LOALO</name>
<keyword evidence="7" id="KW-1185">Reference proteome</keyword>
<reference evidence="8" key="2">
    <citation type="submission" date="2016-11" db="UniProtKB">
        <authorList>
            <consortium name="WormBaseParasite"/>
        </authorList>
    </citation>
    <scope>IDENTIFICATION</scope>
</reference>
<evidence type="ECO:0000256" key="2">
    <source>
        <dbReference type="ARBA" id="ARBA00022692"/>
    </source>
</evidence>
<keyword evidence="3 5" id="KW-1133">Transmembrane helix</keyword>
<organism evidence="7 8">
    <name type="scientific">Loa loa</name>
    <name type="common">Eye worm</name>
    <name type="synonym">Filaria loa</name>
    <dbReference type="NCBI Taxonomy" id="7209"/>
    <lineage>
        <taxon>Eukaryota</taxon>
        <taxon>Metazoa</taxon>
        <taxon>Ecdysozoa</taxon>
        <taxon>Nematoda</taxon>
        <taxon>Chromadorea</taxon>
        <taxon>Rhabditida</taxon>
        <taxon>Spirurina</taxon>
        <taxon>Spiruromorpha</taxon>
        <taxon>Filarioidea</taxon>
        <taxon>Onchocercidae</taxon>
        <taxon>Loa</taxon>
    </lineage>
</organism>
<dbReference type="PROSITE" id="PS50850">
    <property type="entry name" value="MFS"/>
    <property type="match status" value="1"/>
</dbReference>
<feature type="transmembrane region" description="Helical" evidence="5">
    <location>
        <begin position="133"/>
        <end position="154"/>
    </location>
</feature>
<dbReference type="SUPFAM" id="SSF103473">
    <property type="entry name" value="MFS general substrate transporter"/>
    <property type="match status" value="1"/>
</dbReference>
<dbReference type="InterPro" id="IPR011701">
    <property type="entry name" value="MFS"/>
</dbReference>
<dbReference type="PANTHER" id="PTHR11662:SF405">
    <property type="entry name" value="PROTEIN CBG12249"/>
    <property type="match status" value="1"/>
</dbReference>
<dbReference type="GO" id="GO:0016020">
    <property type="term" value="C:membrane"/>
    <property type="evidence" value="ECO:0007669"/>
    <property type="project" value="UniProtKB-SubCell"/>
</dbReference>
<evidence type="ECO:0000259" key="6">
    <source>
        <dbReference type="PROSITE" id="PS50850"/>
    </source>
</evidence>
<dbReference type="STRING" id="7209.A0A1I7VPU9"/>
<evidence type="ECO:0000256" key="3">
    <source>
        <dbReference type="ARBA" id="ARBA00022989"/>
    </source>
</evidence>
<dbReference type="InterPro" id="IPR020846">
    <property type="entry name" value="MFS_dom"/>
</dbReference>
<dbReference type="InterPro" id="IPR036259">
    <property type="entry name" value="MFS_trans_sf"/>
</dbReference>
<feature type="transmembrane region" description="Helical" evidence="5">
    <location>
        <begin position="193"/>
        <end position="214"/>
    </location>
</feature>
<dbReference type="Gene3D" id="1.20.1250.20">
    <property type="entry name" value="MFS general substrate transporter like domains"/>
    <property type="match status" value="1"/>
</dbReference>
<evidence type="ECO:0000313" key="8">
    <source>
        <dbReference type="WBParaSite" id="EN70_4900"/>
    </source>
</evidence>
<feature type="transmembrane region" description="Helical" evidence="5">
    <location>
        <begin position="160"/>
        <end position="181"/>
    </location>
</feature>
<dbReference type="PANTHER" id="PTHR11662">
    <property type="entry name" value="SOLUTE CARRIER FAMILY 17"/>
    <property type="match status" value="1"/>
</dbReference>
<dbReference type="InterPro" id="IPR050382">
    <property type="entry name" value="MFS_Na/Anion_cotransporter"/>
</dbReference>
<keyword evidence="2 5" id="KW-0812">Transmembrane</keyword>
<evidence type="ECO:0000313" key="7">
    <source>
        <dbReference type="Proteomes" id="UP000095285"/>
    </source>
</evidence>